<accession>A0ABQ1QB42</accession>
<protein>
    <recommendedName>
        <fullName evidence="2">Anti-sigma factor antagonist</fullName>
    </recommendedName>
</protein>
<dbReference type="RefSeq" id="WP_188525648.1">
    <property type="nucleotide sequence ID" value="NZ_BMGI01000001.1"/>
</dbReference>
<evidence type="ECO:0000256" key="2">
    <source>
        <dbReference type="RuleBase" id="RU003749"/>
    </source>
</evidence>
<dbReference type="Pfam" id="PF01740">
    <property type="entry name" value="STAS"/>
    <property type="match status" value="1"/>
</dbReference>
<evidence type="ECO:0000259" key="3">
    <source>
        <dbReference type="PROSITE" id="PS50801"/>
    </source>
</evidence>
<proteinExistence type="inferred from homology"/>
<comment type="caution">
    <text evidence="4">The sequence shown here is derived from an EMBL/GenBank/DDBJ whole genome shotgun (WGS) entry which is preliminary data.</text>
</comment>
<dbReference type="Gene3D" id="3.30.750.24">
    <property type="entry name" value="STAS domain"/>
    <property type="match status" value="1"/>
</dbReference>
<dbReference type="InterPro" id="IPR002645">
    <property type="entry name" value="STAS_dom"/>
</dbReference>
<dbReference type="CDD" id="cd07043">
    <property type="entry name" value="STAS_anti-anti-sigma_factors"/>
    <property type="match status" value="1"/>
</dbReference>
<evidence type="ECO:0000313" key="5">
    <source>
        <dbReference type="Proteomes" id="UP000617355"/>
    </source>
</evidence>
<reference evidence="5" key="1">
    <citation type="journal article" date="2019" name="Int. J. Syst. Evol. Microbiol.">
        <title>The Global Catalogue of Microorganisms (GCM) 10K type strain sequencing project: providing services to taxonomists for standard genome sequencing and annotation.</title>
        <authorList>
            <consortium name="The Broad Institute Genomics Platform"/>
            <consortium name="The Broad Institute Genome Sequencing Center for Infectious Disease"/>
            <person name="Wu L."/>
            <person name="Ma J."/>
        </authorList>
    </citation>
    <scope>NUCLEOTIDE SEQUENCE [LARGE SCALE GENOMIC DNA]</scope>
    <source>
        <strain evidence="5">CGMCC 1.12922</strain>
    </source>
</reference>
<dbReference type="PANTHER" id="PTHR33495">
    <property type="entry name" value="ANTI-SIGMA FACTOR ANTAGONIST TM_1081-RELATED-RELATED"/>
    <property type="match status" value="1"/>
</dbReference>
<evidence type="ECO:0000256" key="1">
    <source>
        <dbReference type="ARBA" id="ARBA00009013"/>
    </source>
</evidence>
<dbReference type="PANTHER" id="PTHR33495:SF2">
    <property type="entry name" value="ANTI-SIGMA FACTOR ANTAGONIST TM_1081-RELATED"/>
    <property type="match status" value="1"/>
</dbReference>
<dbReference type="SUPFAM" id="SSF52091">
    <property type="entry name" value="SpoIIaa-like"/>
    <property type="match status" value="1"/>
</dbReference>
<feature type="domain" description="STAS" evidence="3">
    <location>
        <begin position="21"/>
        <end position="113"/>
    </location>
</feature>
<gene>
    <name evidence="4" type="ORF">GCM10011358_00930</name>
</gene>
<name>A0ABQ1QB42_9RHOB</name>
<sequence>MDLVCHDSEDIRIVEVAEDRIDAAVAIQFKDRMRELSDNGPMRVILDLSRVTFLDSSGLGAVVAALKQMADGRRLELSGLTPKVAKVFRLTRMDTVFTIHPDISAIGVGLKNAG</sequence>
<dbReference type="InterPro" id="IPR036513">
    <property type="entry name" value="STAS_dom_sf"/>
</dbReference>
<dbReference type="PROSITE" id="PS50801">
    <property type="entry name" value="STAS"/>
    <property type="match status" value="1"/>
</dbReference>
<dbReference type="EMBL" id="BMGI01000001">
    <property type="protein sequence ID" value="GGD20150.1"/>
    <property type="molecule type" value="Genomic_DNA"/>
</dbReference>
<dbReference type="InterPro" id="IPR003658">
    <property type="entry name" value="Anti-sigma_ant"/>
</dbReference>
<organism evidence="4 5">
    <name type="scientific">Sinisalibacter lacisalsi</name>
    <dbReference type="NCBI Taxonomy" id="1526570"/>
    <lineage>
        <taxon>Bacteria</taxon>
        <taxon>Pseudomonadati</taxon>
        <taxon>Pseudomonadota</taxon>
        <taxon>Alphaproteobacteria</taxon>
        <taxon>Rhodobacterales</taxon>
        <taxon>Roseobacteraceae</taxon>
        <taxon>Sinisalibacter</taxon>
    </lineage>
</organism>
<comment type="similarity">
    <text evidence="1 2">Belongs to the anti-sigma-factor antagonist family.</text>
</comment>
<keyword evidence="5" id="KW-1185">Reference proteome</keyword>
<dbReference type="Proteomes" id="UP000617355">
    <property type="component" value="Unassembled WGS sequence"/>
</dbReference>
<dbReference type="NCBIfam" id="TIGR00377">
    <property type="entry name" value="ant_ant_sig"/>
    <property type="match status" value="1"/>
</dbReference>
<evidence type="ECO:0000313" key="4">
    <source>
        <dbReference type="EMBL" id="GGD20150.1"/>
    </source>
</evidence>